<dbReference type="InterPro" id="IPR000668">
    <property type="entry name" value="Peptidase_C1A_C"/>
</dbReference>
<keyword evidence="3" id="KW-1185">Reference proteome</keyword>
<gene>
    <name evidence="2" type="ORF">niasHS_014948</name>
</gene>
<dbReference type="SMART" id="SM00645">
    <property type="entry name" value="Pept_C1"/>
    <property type="match status" value="1"/>
</dbReference>
<evidence type="ECO:0000313" key="3">
    <source>
        <dbReference type="Proteomes" id="UP001620645"/>
    </source>
</evidence>
<sequence>MEEVNKKQGMTWKAKLMEHFSMLDDSELRFFVRTDERAAEESDDGKLPEVPHQFGGSDGYEIRPKPLVAEETELEHFGQVDPSTYKAISESEAKHDSVTCNDYRFDIRKKWPECAKIISKIRDQSRCLSCYAVAGASAFSDRFCVALAKRGWPVPPSEQDASYFSAADIMQCGKAGGKDACQGGWSYKVWRFLNENGVVSGNGFHRGGCKPYPFPPKSQTKDKMGFKFVGECEKRCSNAEHWQEYNIDKVS</sequence>
<accession>A0ABD2I540</accession>
<dbReference type="EMBL" id="JBICCN010000354">
    <property type="protein sequence ID" value="KAL3075219.1"/>
    <property type="molecule type" value="Genomic_DNA"/>
</dbReference>
<protein>
    <recommendedName>
        <fullName evidence="1">Peptidase C1A papain C-terminal domain-containing protein</fullName>
    </recommendedName>
</protein>
<dbReference type="InterPro" id="IPR038765">
    <property type="entry name" value="Papain-like_cys_pep_sf"/>
</dbReference>
<name>A0ABD2I540_HETSC</name>
<comment type="caution">
    <text evidence="2">The sequence shown here is derived from an EMBL/GenBank/DDBJ whole genome shotgun (WGS) entry which is preliminary data.</text>
</comment>
<feature type="domain" description="Peptidase C1A papain C-terminal" evidence="1">
    <location>
        <begin position="101"/>
        <end position="247"/>
    </location>
</feature>
<organism evidence="2 3">
    <name type="scientific">Heterodera schachtii</name>
    <name type="common">Sugarbeet cyst nematode worm</name>
    <name type="synonym">Tylenchus schachtii</name>
    <dbReference type="NCBI Taxonomy" id="97005"/>
    <lineage>
        <taxon>Eukaryota</taxon>
        <taxon>Metazoa</taxon>
        <taxon>Ecdysozoa</taxon>
        <taxon>Nematoda</taxon>
        <taxon>Chromadorea</taxon>
        <taxon>Rhabditida</taxon>
        <taxon>Tylenchina</taxon>
        <taxon>Tylenchomorpha</taxon>
        <taxon>Tylenchoidea</taxon>
        <taxon>Heteroderidae</taxon>
        <taxon>Heteroderinae</taxon>
        <taxon>Heterodera</taxon>
    </lineage>
</organism>
<evidence type="ECO:0000313" key="2">
    <source>
        <dbReference type="EMBL" id="KAL3075219.1"/>
    </source>
</evidence>
<dbReference type="AlphaFoldDB" id="A0ABD2I540"/>
<dbReference type="Pfam" id="PF00112">
    <property type="entry name" value="Peptidase_C1"/>
    <property type="match status" value="1"/>
</dbReference>
<evidence type="ECO:0000259" key="1">
    <source>
        <dbReference type="SMART" id="SM00645"/>
    </source>
</evidence>
<proteinExistence type="predicted"/>
<dbReference type="Proteomes" id="UP001620645">
    <property type="component" value="Unassembled WGS sequence"/>
</dbReference>
<dbReference type="Gene3D" id="3.90.70.10">
    <property type="entry name" value="Cysteine proteinases"/>
    <property type="match status" value="1"/>
</dbReference>
<dbReference type="SUPFAM" id="SSF54001">
    <property type="entry name" value="Cysteine proteinases"/>
    <property type="match status" value="1"/>
</dbReference>
<reference evidence="2 3" key="1">
    <citation type="submission" date="2024-10" db="EMBL/GenBank/DDBJ databases">
        <authorList>
            <person name="Kim D."/>
        </authorList>
    </citation>
    <scope>NUCLEOTIDE SEQUENCE [LARGE SCALE GENOMIC DNA]</scope>
    <source>
        <strain evidence="2">Taebaek</strain>
    </source>
</reference>